<dbReference type="EMBL" id="SFAV01000312">
    <property type="protein sequence ID" value="TRU82353.1"/>
    <property type="molecule type" value="Genomic_DNA"/>
</dbReference>
<protein>
    <submittedName>
        <fullName evidence="1">Uncharacterized protein</fullName>
    </submittedName>
</protein>
<name>A0A552IFY5_9CHRO</name>
<comment type="caution">
    <text evidence="1">The sequence shown here is derived from an EMBL/GenBank/DDBJ whole genome shotgun (WGS) entry which is preliminary data.</text>
</comment>
<evidence type="ECO:0000313" key="1">
    <source>
        <dbReference type="EMBL" id="TRU82353.1"/>
    </source>
</evidence>
<sequence>MSKGLPRQFEERSNFYPIFTIKNQGFSHVIDYDRPRAEFEEVQGFWLTQALKPEDVTKLPLSNCSESHPTIY</sequence>
<dbReference type="Proteomes" id="UP000319191">
    <property type="component" value="Unassembled WGS sequence"/>
</dbReference>
<accession>A0A552IFY5</accession>
<proteinExistence type="predicted"/>
<evidence type="ECO:0000313" key="2">
    <source>
        <dbReference type="Proteomes" id="UP000319191"/>
    </source>
</evidence>
<dbReference type="AlphaFoldDB" id="A0A552IFY5"/>
<gene>
    <name evidence="1" type="ORF">EWV54_21950</name>
</gene>
<reference evidence="1 2" key="1">
    <citation type="submission" date="2019-01" db="EMBL/GenBank/DDBJ databases">
        <title>Coherence of Microcystis species and biogeography revealed through population genomics.</title>
        <authorList>
            <person name="Perez-Carrascal O.M."/>
            <person name="Terrat Y."/>
            <person name="Giani A."/>
            <person name="Fortin N."/>
            <person name="Tromas N."/>
            <person name="Shapiro B.J."/>
        </authorList>
    </citation>
    <scope>NUCLEOTIDE SEQUENCE [LARGE SCALE GENOMIC DNA]</scope>
    <source>
        <strain evidence="1">Mn_MB_F_20050700_S1D</strain>
    </source>
</reference>
<organism evidence="1 2">
    <name type="scientific">Microcystis novacekii Mn_MB_F_20050700_S1D</name>
    <dbReference type="NCBI Taxonomy" id="2486266"/>
    <lineage>
        <taxon>Bacteria</taxon>
        <taxon>Bacillati</taxon>
        <taxon>Cyanobacteriota</taxon>
        <taxon>Cyanophyceae</taxon>
        <taxon>Oscillatoriophycideae</taxon>
        <taxon>Chroococcales</taxon>
        <taxon>Microcystaceae</taxon>
        <taxon>Microcystis</taxon>
    </lineage>
</organism>